<evidence type="ECO:0000313" key="1">
    <source>
        <dbReference type="EMBL" id="ALS79645.1"/>
    </source>
</evidence>
<reference evidence="1" key="1">
    <citation type="submission" date="2016-01" db="EMBL/GenBank/DDBJ databases">
        <title>Complete genome of Planococcus kocurri type strain.</title>
        <authorList>
            <person name="See-Too W.S."/>
        </authorList>
    </citation>
    <scope>NUCLEOTIDE SEQUENCE [LARGE SCALE GENOMIC DNA]</scope>
    <source>
        <strain evidence="1">ATCC 43650</strain>
    </source>
</reference>
<organism evidence="1 2">
    <name type="scientific">Planococcus kocurii</name>
    <dbReference type="NCBI Taxonomy" id="1374"/>
    <lineage>
        <taxon>Bacteria</taxon>
        <taxon>Bacillati</taxon>
        <taxon>Bacillota</taxon>
        <taxon>Bacilli</taxon>
        <taxon>Bacillales</taxon>
        <taxon>Caryophanaceae</taxon>
        <taxon>Planococcus</taxon>
    </lineage>
</organism>
<dbReference type="Proteomes" id="UP000065533">
    <property type="component" value="Chromosome"/>
</dbReference>
<gene>
    <name evidence="1" type="ORF">AUO94_13870</name>
</gene>
<protein>
    <submittedName>
        <fullName evidence="1">Uncharacterized protein</fullName>
    </submittedName>
</protein>
<dbReference type="EMBL" id="CP013661">
    <property type="protein sequence ID" value="ALS79645.1"/>
    <property type="molecule type" value="Genomic_DNA"/>
</dbReference>
<name>A0ABM5WZ58_9BACL</name>
<sequence>MDLGLLSFIKIKKFNLFVKDILCKRFHDDMIQLINYWEHEPVRFHFLFAVLCNRLHYKFKGGITDEGVNV</sequence>
<evidence type="ECO:0000313" key="2">
    <source>
        <dbReference type="Proteomes" id="UP000065533"/>
    </source>
</evidence>
<proteinExistence type="predicted"/>
<keyword evidence="2" id="KW-1185">Reference proteome</keyword>
<accession>A0ABM5WZ58</accession>